<comment type="caution">
    <text evidence="4">The sequence shown here is derived from an EMBL/GenBank/DDBJ whole genome shotgun (WGS) entry which is preliminary data.</text>
</comment>
<keyword evidence="2" id="KW-0245">EGF-like domain</keyword>
<feature type="disulfide bond" evidence="2">
    <location>
        <begin position="116"/>
        <end position="125"/>
    </location>
</feature>
<evidence type="ECO:0000313" key="4">
    <source>
        <dbReference type="EMBL" id="KAJ3592812.1"/>
    </source>
</evidence>
<sequence>EVVLLLVGSGSAPGGKWFCSWYWFCSWWEVVLLLVGSGSAPGGKWFCSWWEVVLLLVGSGSAPGGKWFCSWWEVVLLLSSSPGCVTTDASCVKMGSPSCGHRGRCHGELGSVSCQCMAGFTGQQCEEDVPEYSFDGRGHVHYHLVTPIAARRTWVQVLVRTRKHSSAILSLISKDQSEYLRLEQHLTNPTDTHLAVSGLVPHHHVSPVISKAALQ</sequence>
<dbReference type="InterPro" id="IPR013320">
    <property type="entry name" value="ConA-like_dom_sf"/>
</dbReference>
<comment type="caution">
    <text evidence="2">Lacks conserved residue(s) required for the propagation of feature annotation.</text>
</comment>
<name>A0A9Q0IA53_9TELE</name>
<organism evidence="4 5">
    <name type="scientific">Muraenolepis orangiensis</name>
    <name type="common">Patagonian moray cod</name>
    <dbReference type="NCBI Taxonomy" id="630683"/>
    <lineage>
        <taxon>Eukaryota</taxon>
        <taxon>Metazoa</taxon>
        <taxon>Chordata</taxon>
        <taxon>Craniata</taxon>
        <taxon>Vertebrata</taxon>
        <taxon>Euteleostomi</taxon>
        <taxon>Actinopterygii</taxon>
        <taxon>Neopterygii</taxon>
        <taxon>Teleostei</taxon>
        <taxon>Neoteleostei</taxon>
        <taxon>Acanthomorphata</taxon>
        <taxon>Zeiogadaria</taxon>
        <taxon>Gadariae</taxon>
        <taxon>Gadiformes</taxon>
        <taxon>Muraenolepidoidei</taxon>
        <taxon>Muraenolepididae</taxon>
        <taxon>Muraenolepis</taxon>
    </lineage>
</organism>
<reference evidence="4" key="1">
    <citation type="submission" date="2022-07" db="EMBL/GenBank/DDBJ databases">
        <title>Chromosome-level genome of Muraenolepis orangiensis.</title>
        <authorList>
            <person name="Kim J."/>
        </authorList>
    </citation>
    <scope>NUCLEOTIDE SEQUENCE</scope>
    <source>
        <strain evidence="4">KU_S4_2022</strain>
        <tissue evidence="4">Muscle</tissue>
    </source>
</reference>
<dbReference type="PROSITE" id="PS01186">
    <property type="entry name" value="EGF_2"/>
    <property type="match status" value="1"/>
</dbReference>
<dbReference type="EMBL" id="JANIIK010000112">
    <property type="protein sequence ID" value="KAJ3592812.1"/>
    <property type="molecule type" value="Genomic_DNA"/>
</dbReference>
<feature type="domain" description="EGF-like" evidence="3">
    <location>
        <begin position="87"/>
        <end position="126"/>
    </location>
</feature>
<proteinExistence type="predicted"/>
<evidence type="ECO:0000256" key="1">
    <source>
        <dbReference type="ARBA" id="ARBA00023157"/>
    </source>
</evidence>
<dbReference type="CDD" id="cd00054">
    <property type="entry name" value="EGF_CA"/>
    <property type="match status" value="1"/>
</dbReference>
<gene>
    <name evidence="4" type="ORF">NHX12_005151</name>
</gene>
<dbReference type="SUPFAM" id="SSF49899">
    <property type="entry name" value="Concanavalin A-like lectins/glucanases"/>
    <property type="match status" value="1"/>
</dbReference>
<dbReference type="PROSITE" id="PS00022">
    <property type="entry name" value="EGF_1"/>
    <property type="match status" value="1"/>
</dbReference>
<feature type="non-terminal residue" evidence="4">
    <location>
        <position position="215"/>
    </location>
</feature>
<protein>
    <recommendedName>
        <fullName evidence="3">EGF-like domain-containing protein</fullName>
    </recommendedName>
</protein>
<evidence type="ECO:0000259" key="3">
    <source>
        <dbReference type="PROSITE" id="PS50026"/>
    </source>
</evidence>
<keyword evidence="1 2" id="KW-1015">Disulfide bond</keyword>
<dbReference type="InterPro" id="IPR000742">
    <property type="entry name" value="EGF"/>
</dbReference>
<dbReference type="Proteomes" id="UP001148018">
    <property type="component" value="Unassembled WGS sequence"/>
</dbReference>
<accession>A0A9Q0IA53</accession>
<keyword evidence="5" id="KW-1185">Reference proteome</keyword>
<evidence type="ECO:0000313" key="5">
    <source>
        <dbReference type="Proteomes" id="UP001148018"/>
    </source>
</evidence>
<dbReference type="AlphaFoldDB" id="A0A9Q0IA53"/>
<evidence type="ECO:0000256" key="2">
    <source>
        <dbReference type="PROSITE-ProRule" id="PRU00076"/>
    </source>
</evidence>
<dbReference type="Gene3D" id="2.10.25.10">
    <property type="entry name" value="Laminin"/>
    <property type="match status" value="1"/>
</dbReference>
<dbReference type="PROSITE" id="PS50026">
    <property type="entry name" value="EGF_3"/>
    <property type="match status" value="1"/>
</dbReference>